<protein>
    <submittedName>
        <fullName evidence="2">Uncharacterized protein</fullName>
    </submittedName>
</protein>
<evidence type="ECO:0000313" key="3">
    <source>
        <dbReference type="Proteomes" id="UP001150538"/>
    </source>
</evidence>
<gene>
    <name evidence="2" type="ORF">H4219_002572</name>
</gene>
<proteinExistence type="predicted"/>
<dbReference type="Proteomes" id="UP001150538">
    <property type="component" value="Unassembled WGS sequence"/>
</dbReference>
<evidence type="ECO:0000256" key="1">
    <source>
        <dbReference type="SAM" id="SignalP"/>
    </source>
</evidence>
<sequence>MKFFTALIAFALLMALVVLADDALKQYVQAHYAQIKDKANGSKGLMQLLKPKVYDAMQKLPNHEFSSQFDPATYDQFVQNIGGPQEMRSLLKLGGFNDIPQ</sequence>
<keyword evidence="3" id="KW-1185">Reference proteome</keyword>
<dbReference type="AlphaFoldDB" id="A0A9W8A263"/>
<comment type="caution">
    <text evidence="2">The sequence shown here is derived from an EMBL/GenBank/DDBJ whole genome shotgun (WGS) entry which is preliminary data.</text>
</comment>
<dbReference type="EMBL" id="JANBPU010000044">
    <property type="protein sequence ID" value="KAJ1918478.1"/>
    <property type="molecule type" value="Genomic_DNA"/>
</dbReference>
<organism evidence="2 3">
    <name type="scientific">Mycoemilia scoparia</name>
    <dbReference type="NCBI Taxonomy" id="417184"/>
    <lineage>
        <taxon>Eukaryota</taxon>
        <taxon>Fungi</taxon>
        <taxon>Fungi incertae sedis</taxon>
        <taxon>Zoopagomycota</taxon>
        <taxon>Kickxellomycotina</taxon>
        <taxon>Kickxellomycetes</taxon>
        <taxon>Kickxellales</taxon>
        <taxon>Kickxellaceae</taxon>
        <taxon>Mycoemilia</taxon>
    </lineage>
</organism>
<accession>A0A9W8A263</accession>
<feature type="signal peptide" evidence="1">
    <location>
        <begin position="1"/>
        <end position="20"/>
    </location>
</feature>
<reference evidence="2" key="1">
    <citation type="submission" date="2022-07" db="EMBL/GenBank/DDBJ databases">
        <title>Phylogenomic reconstructions and comparative analyses of Kickxellomycotina fungi.</title>
        <authorList>
            <person name="Reynolds N.K."/>
            <person name="Stajich J.E."/>
            <person name="Barry K."/>
            <person name="Grigoriev I.V."/>
            <person name="Crous P."/>
            <person name="Smith M.E."/>
        </authorList>
    </citation>
    <scope>NUCLEOTIDE SEQUENCE</scope>
    <source>
        <strain evidence="2">NBRC 100468</strain>
    </source>
</reference>
<feature type="chain" id="PRO_5040847894" evidence="1">
    <location>
        <begin position="21"/>
        <end position="101"/>
    </location>
</feature>
<name>A0A9W8A263_9FUNG</name>
<keyword evidence="1" id="KW-0732">Signal</keyword>
<evidence type="ECO:0000313" key="2">
    <source>
        <dbReference type="EMBL" id="KAJ1918478.1"/>
    </source>
</evidence>